<dbReference type="GO" id="GO:0045087">
    <property type="term" value="P:innate immune response"/>
    <property type="evidence" value="ECO:0007669"/>
    <property type="project" value="TreeGrafter"/>
</dbReference>
<accession>A0AAW1UTH9</accession>
<dbReference type="InterPro" id="IPR037059">
    <property type="entry name" value="RHD_DNA_bind_dom_sf"/>
</dbReference>
<feature type="region of interest" description="Disordered" evidence="1">
    <location>
        <begin position="535"/>
        <end position="558"/>
    </location>
</feature>
<name>A0AAW1UTH9_9CUCU</name>
<evidence type="ECO:0000313" key="3">
    <source>
        <dbReference type="EMBL" id="KAK9883833.1"/>
    </source>
</evidence>
<dbReference type="SUPFAM" id="SSF81296">
    <property type="entry name" value="E set domains"/>
    <property type="match status" value="1"/>
</dbReference>
<evidence type="ECO:0000313" key="4">
    <source>
        <dbReference type="Proteomes" id="UP001431783"/>
    </source>
</evidence>
<dbReference type="GO" id="GO:0038061">
    <property type="term" value="P:non-canonical NF-kappaB signal transduction"/>
    <property type="evidence" value="ECO:0007669"/>
    <property type="project" value="TreeGrafter"/>
</dbReference>
<dbReference type="GO" id="GO:0007249">
    <property type="term" value="P:canonical NF-kappaB signal transduction"/>
    <property type="evidence" value="ECO:0007669"/>
    <property type="project" value="TreeGrafter"/>
</dbReference>
<dbReference type="PANTHER" id="PTHR24169:SF25">
    <property type="entry name" value="DORSAL-RELATED IMMUNITY FACTOR DIF-RELATED"/>
    <property type="match status" value="1"/>
</dbReference>
<gene>
    <name evidence="3" type="ORF">WA026_002030</name>
</gene>
<dbReference type="InterPro" id="IPR008967">
    <property type="entry name" value="p53-like_TF_DNA-bd_sf"/>
</dbReference>
<dbReference type="GO" id="GO:0045944">
    <property type="term" value="P:positive regulation of transcription by RNA polymerase II"/>
    <property type="evidence" value="ECO:0007669"/>
    <property type="project" value="TreeGrafter"/>
</dbReference>
<dbReference type="Pfam" id="PF00554">
    <property type="entry name" value="RHD_DNA_bind"/>
    <property type="match status" value="1"/>
</dbReference>
<dbReference type="SMART" id="SM00429">
    <property type="entry name" value="IPT"/>
    <property type="match status" value="1"/>
</dbReference>
<feature type="compositionally biased region" description="Low complexity" evidence="1">
    <location>
        <begin position="542"/>
        <end position="557"/>
    </location>
</feature>
<feature type="domain" description="RHD" evidence="2">
    <location>
        <begin position="12"/>
        <end position="187"/>
    </location>
</feature>
<proteinExistence type="predicted"/>
<dbReference type="Gene3D" id="2.60.40.10">
    <property type="entry name" value="Immunoglobulins"/>
    <property type="match status" value="1"/>
</dbReference>
<dbReference type="GO" id="GO:0048731">
    <property type="term" value="P:system development"/>
    <property type="evidence" value="ECO:0007669"/>
    <property type="project" value="UniProtKB-ARBA"/>
</dbReference>
<dbReference type="PROSITE" id="PS50254">
    <property type="entry name" value="REL_2"/>
    <property type="match status" value="1"/>
</dbReference>
<dbReference type="Pfam" id="PF16179">
    <property type="entry name" value="RHD_dimer"/>
    <property type="match status" value="1"/>
</dbReference>
<evidence type="ECO:0000259" key="2">
    <source>
        <dbReference type="PROSITE" id="PS50254"/>
    </source>
</evidence>
<dbReference type="InterPro" id="IPR000451">
    <property type="entry name" value="NFkB/Dor"/>
</dbReference>
<dbReference type="GO" id="GO:0005737">
    <property type="term" value="C:cytoplasm"/>
    <property type="evidence" value="ECO:0007669"/>
    <property type="project" value="InterPro"/>
</dbReference>
<dbReference type="InterPro" id="IPR013783">
    <property type="entry name" value="Ig-like_fold"/>
</dbReference>
<dbReference type="InterPro" id="IPR011539">
    <property type="entry name" value="RHD_DNA_bind_dom"/>
</dbReference>
<dbReference type="SUPFAM" id="SSF49417">
    <property type="entry name" value="p53-like transcription factors"/>
    <property type="match status" value="1"/>
</dbReference>
<dbReference type="EMBL" id="JARQZJ010000091">
    <property type="protein sequence ID" value="KAK9883833.1"/>
    <property type="molecule type" value="Genomic_DNA"/>
</dbReference>
<dbReference type="Gene3D" id="2.60.40.340">
    <property type="entry name" value="Rel homology domain (RHD), DNA-binding domain"/>
    <property type="match status" value="1"/>
</dbReference>
<dbReference type="GO" id="GO:0034097">
    <property type="term" value="P:response to cytokine"/>
    <property type="evidence" value="ECO:0007669"/>
    <property type="project" value="TreeGrafter"/>
</dbReference>
<keyword evidence="4" id="KW-1185">Reference proteome</keyword>
<protein>
    <recommendedName>
        <fullName evidence="2">RHD domain-containing protein</fullName>
    </recommendedName>
</protein>
<dbReference type="GO" id="GO:0033554">
    <property type="term" value="P:cellular response to stress"/>
    <property type="evidence" value="ECO:0007669"/>
    <property type="project" value="TreeGrafter"/>
</dbReference>
<dbReference type="Proteomes" id="UP001431783">
    <property type="component" value="Unassembled WGS sequence"/>
</dbReference>
<reference evidence="3 4" key="1">
    <citation type="submission" date="2023-03" db="EMBL/GenBank/DDBJ databases">
        <title>Genome insight into feeding habits of ladybird beetles.</title>
        <authorList>
            <person name="Li H.-S."/>
            <person name="Huang Y.-H."/>
            <person name="Pang H."/>
        </authorList>
    </citation>
    <scope>NUCLEOTIDE SEQUENCE [LARGE SCALE GENOMIC DNA]</scope>
    <source>
        <strain evidence="3">SYSU_2023b</strain>
        <tissue evidence="3">Whole body</tissue>
    </source>
</reference>
<evidence type="ECO:0000256" key="1">
    <source>
        <dbReference type="SAM" id="MobiDB-lite"/>
    </source>
</evidence>
<comment type="caution">
    <text evidence="3">The sequence shown here is derived from an EMBL/GenBank/DDBJ whole genome shotgun (WGS) entry which is preliminary data.</text>
</comment>
<sequence length="722" mass="80877">MATTSYENNQSLMNAYVKIIEQPAPIVRFRYESEEKNSGLLQGASSTSDTKTFPSIQVVGYKGKAAVLVSLVTAEEPHRPHPHSLVGQGCCNAGVAFLPISPETMAIEFRNFKIRCVKKNEINEVLKRRKSKNIDPFKTGFSYPSPIDTTKVRLCFQVLLEGTEKGKFNVPLKPVVSQPIVDKRNKPDLVIVELSDCVSYADGDSKKIILLCEKIVKDDDIQVRFYEEKNGKVVWEGFGEFQPNRVHKHVAISFHPPRYHDLEISDPVNVFVQMRRPSDGATSESLPFQFKPSVGNCRKRRRLSNCVNLKKQLGVDDYSNTEYSNYEARRPSHTTMDMEEDVKGIRALSREPEPHEGVTDAPFESLKPETSYYVGQEENMTKQKSYTNNNPPYTHVPEISTQFQQSTQPNTPQNIQWSQIPTRRDSLPMTSVNQTNAQNTATTNIVQPIPSISVDPNESQNSHIDPCNGASNNTFNFNHLIQPNLLNFQNNPSAISQIAQVVIQNIPYIISQMTQSSLQNTPLSINMENQTGTEFIRRGSDTNSPSITSTTTSPPINLQDGSLQNSPSTMNSPIQFVFQNTPTAENHQVVSPMMNATTQVASPNTHIPAYSQAVVESPNWNIPFASLKEDYAQSEAKTCQNELRDIIQNINGNSELEPIKLNSGELGTYDETAELNNLSEVLSINLSLTDVNERSDQNMSDSLTRFINSTADNICQETNKFW</sequence>
<dbReference type="GO" id="GO:0000981">
    <property type="term" value="F:DNA-binding transcription factor activity, RNA polymerase II-specific"/>
    <property type="evidence" value="ECO:0007669"/>
    <property type="project" value="TreeGrafter"/>
</dbReference>
<dbReference type="GO" id="GO:0048468">
    <property type="term" value="P:cell development"/>
    <property type="evidence" value="ECO:0007669"/>
    <property type="project" value="UniProtKB-ARBA"/>
</dbReference>
<dbReference type="InterPro" id="IPR014756">
    <property type="entry name" value="Ig_E-set"/>
</dbReference>
<organism evidence="3 4">
    <name type="scientific">Henosepilachna vigintioctopunctata</name>
    <dbReference type="NCBI Taxonomy" id="420089"/>
    <lineage>
        <taxon>Eukaryota</taxon>
        <taxon>Metazoa</taxon>
        <taxon>Ecdysozoa</taxon>
        <taxon>Arthropoda</taxon>
        <taxon>Hexapoda</taxon>
        <taxon>Insecta</taxon>
        <taxon>Pterygota</taxon>
        <taxon>Neoptera</taxon>
        <taxon>Endopterygota</taxon>
        <taxon>Coleoptera</taxon>
        <taxon>Polyphaga</taxon>
        <taxon>Cucujiformia</taxon>
        <taxon>Coccinelloidea</taxon>
        <taxon>Coccinellidae</taxon>
        <taxon>Epilachninae</taxon>
        <taxon>Epilachnini</taxon>
        <taxon>Henosepilachna</taxon>
    </lineage>
</organism>
<dbReference type="InterPro" id="IPR002909">
    <property type="entry name" value="IPT_dom"/>
</dbReference>
<dbReference type="InterPro" id="IPR032397">
    <property type="entry name" value="RHD_dimer"/>
</dbReference>
<dbReference type="GO" id="GO:0000978">
    <property type="term" value="F:RNA polymerase II cis-regulatory region sequence-specific DNA binding"/>
    <property type="evidence" value="ECO:0007669"/>
    <property type="project" value="TreeGrafter"/>
</dbReference>
<dbReference type="GO" id="GO:0005634">
    <property type="term" value="C:nucleus"/>
    <property type="evidence" value="ECO:0007669"/>
    <property type="project" value="TreeGrafter"/>
</dbReference>
<dbReference type="PRINTS" id="PR00057">
    <property type="entry name" value="NFKBTNSCPFCT"/>
</dbReference>
<dbReference type="AlphaFoldDB" id="A0AAW1UTH9"/>
<dbReference type="PANTHER" id="PTHR24169">
    <property type="entry name" value="NUCLEAR FACTOR NF-KAPPA-B PROTEIN"/>
    <property type="match status" value="1"/>
</dbReference>